<gene>
    <name evidence="2" type="ORF">ENUP19_0173G0025</name>
</gene>
<accession>A0ABQ0DMN4</accession>
<keyword evidence="3" id="KW-1185">Reference proteome</keyword>
<name>A0ABQ0DMN4_9EUKA</name>
<feature type="domain" description="Threonylcarbamoyl-AMP synthase C-terminal" evidence="1">
    <location>
        <begin position="6"/>
        <end position="41"/>
    </location>
</feature>
<evidence type="ECO:0000259" key="1">
    <source>
        <dbReference type="Pfam" id="PF03481"/>
    </source>
</evidence>
<comment type="caution">
    <text evidence="2">The sequence shown here is derived from an EMBL/GenBank/DDBJ whole genome shotgun (WGS) entry which is preliminary data.</text>
</comment>
<dbReference type="Pfam" id="PF03481">
    <property type="entry name" value="Sua5_C"/>
    <property type="match status" value="1"/>
</dbReference>
<evidence type="ECO:0000313" key="2">
    <source>
        <dbReference type="EMBL" id="GAB1224120.1"/>
    </source>
</evidence>
<protein>
    <recommendedName>
        <fullName evidence="1">Threonylcarbamoyl-AMP synthase C-terminal domain-containing protein</fullName>
    </recommendedName>
</protein>
<evidence type="ECO:0000313" key="3">
    <source>
        <dbReference type="Proteomes" id="UP001628156"/>
    </source>
</evidence>
<sequence length="55" mass="6063">MKVTGDKYKGMAHALFTDMRDLDGKVDIILIEGVQEIKEGVSSNEQSKESSCKSD</sequence>
<organism evidence="2 3">
    <name type="scientific">Entamoeba nuttalli</name>
    <dbReference type="NCBI Taxonomy" id="412467"/>
    <lineage>
        <taxon>Eukaryota</taxon>
        <taxon>Amoebozoa</taxon>
        <taxon>Evosea</taxon>
        <taxon>Archamoebae</taxon>
        <taxon>Mastigamoebida</taxon>
        <taxon>Entamoebidae</taxon>
        <taxon>Entamoeba</taxon>
    </lineage>
</organism>
<dbReference type="Proteomes" id="UP001628156">
    <property type="component" value="Unassembled WGS sequence"/>
</dbReference>
<dbReference type="InterPro" id="IPR005145">
    <property type="entry name" value="Sua5_C"/>
</dbReference>
<proteinExistence type="predicted"/>
<dbReference type="EMBL" id="BAAFRS010000173">
    <property type="protein sequence ID" value="GAB1224120.1"/>
    <property type="molecule type" value="Genomic_DNA"/>
</dbReference>
<reference evidence="2 3" key="1">
    <citation type="journal article" date="2019" name="PLoS Negl. Trop. Dis.">
        <title>Whole genome sequencing of Entamoeba nuttalli reveals mammalian host-related molecular signatures and a novel octapeptide-repeat surface protein.</title>
        <authorList>
            <person name="Tanaka M."/>
            <person name="Makiuchi T."/>
            <person name="Komiyama T."/>
            <person name="Shiina T."/>
            <person name="Osaki K."/>
            <person name="Tachibana H."/>
        </authorList>
    </citation>
    <scope>NUCLEOTIDE SEQUENCE [LARGE SCALE GENOMIC DNA]</scope>
    <source>
        <strain evidence="2 3">P19-061405</strain>
    </source>
</reference>